<dbReference type="GO" id="GO:0046872">
    <property type="term" value="F:metal ion binding"/>
    <property type="evidence" value="ECO:0007669"/>
    <property type="project" value="UniProtKB-KW"/>
</dbReference>
<dbReference type="InterPro" id="IPR006195">
    <property type="entry name" value="aa-tRNA-synth_II"/>
</dbReference>
<feature type="domain" description="Aminoacyl-transfer RNA synthetases class-II family profile" evidence="15">
    <location>
        <begin position="206"/>
        <end position="471"/>
    </location>
</feature>
<dbReference type="Gene3D" id="3.30.54.20">
    <property type="match status" value="1"/>
</dbReference>
<dbReference type="Pfam" id="PF07973">
    <property type="entry name" value="tRNA_SAD"/>
    <property type="match status" value="1"/>
</dbReference>
<keyword evidence="7 14" id="KW-0547">Nucleotide-binding</keyword>
<dbReference type="FunFam" id="3.30.930.10:FF:000019">
    <property type="entry name" value="Threonine--tRNA ligase"/>
    <property type="match status" value="1"/>
</dbReference>
<dbReference type="Proteomes" id="UP000178427">
    <property type="component" value="Unassembled WGS sequence"/>
</dbReference>
<dbReference type="NCBIfam" id="TIGR00418">
    <property type="entry name" value="thrS"/>
    <property type="match status" value="1"/>
</dbReference>
<comment type="cofactor">
    <cofactor evidence="14">
        <name>Zn(2+)</name>
        <dbReference type="ChEBI" id="CHEBI:29105"/>
    </cofactor>
    <text evidence="14">Binds 1 zinc ion per subunit.</text>
</comment>
<keyword evidence="5 14" id="KW-0436">Ligase</keyword>
<sequence length="572" mass="65540">MEGLEHVRHTLAHLLAAAVRELYPSAKNAIGPSIENGFYQDFDLGEHKVSEEDFPKIEERMRKILKTWTSASNREVTPAEAKKEFEWNEYKCELIDEFAEGGKTLTFYTLGDFLDLCKGGHSENPEKEVNLEAFKLDRVAGAYWRGDSKNKMLTRIYGLAFEDKKELDAYIKQREEAMARDHKVLGPKHELFMFHHTAPGMPYWLPKGVVLYNELVQFWREEHAKRGYQEIVSPLLNKKELYETSGHYEHYWADMFTVKSEDEEYGVKAMNCPNAMVVFGSKGRSYRDLPLRLSDTDTLHRNELSGTLNGLLRVREFRQDDAHIFVEEDEIGAEYKRVFEIVERFYSIFGMHYTFRLGTRPESFMGEVETWDKAEATLKTILEESGKEHVVLEGDGAFYGPKVDILMNDVLGREWQMGTIQLDFQQPQRFKLEYTAKDGSKKTPVAIHRVIYGSMERFIGILIEHYAAAFPLWLAPIQARVLPIGEAHQDFSRTVLEKLKEAGIRAELDDSNESLGKKIRAAKTEKVPYLLVIGDAEVAAKQATLEGRNGKVGALSVSDIIQKLTEEITSRG</sequence>
<dbReference type="SUPFAM" id="SSF55681">
    <property type="entry name" value="Class II aaRS and biotin synthetases"/>
    <property type="match status" value="1"/>
</dbReference>
<feature type="binding site" evidence="14">
    <location>
        <position position="448"/>
    </location>
    <ligand>
        <name>Zn(2+)</name>
        <dbReference type="ChEBI" id="CHEBI:29105"/>
        <note>catalytic</note>
    </ligand>
</feature>
<dbReference type="FunFam" id="3.40.50.800:FF:000001">
    <property type="entry name" value="Threonine--tRNA ligase"/>
    <property type="match status" value="1"/>
</dbReference>
<comment type="subcellular location">
    <subcellularLocation>
        <location evidence="1 14">Cytoplasm</location>
    </subcellularLocation>
</comment>
<dbReference type="SUPFAM" id="SSF55186">
    <property type="entry name" value="ThrRS/AlaRS common domain"/>
    <property type="match status" value="1"/>
</dbReference>
<dbReference type="Gene3D" id="3.30.980.10">
    <property type="entry name" value="Threonyl-trna Synthetase, Chain A, domain 2"/>
    <property type="match status" value="1"/>
</dbReference>
<evidence type="ECO:0000256" key="12">
    <source>
        <dbReference type="ARBA" id="ARBA00023146"/>
    </source>
</evidence>
<feature type="binding site" evidence="14">
    <location>
        <position position="323"/>
    </location>
    <ligand>
        <name>Zn(2+)</name>
        <dbReference type="ChEBI" id="CHEBI:29105"/>
        <note>catalytic</note>
    </ligand>
</feature>
<comment type="catalytic activity">
    <reaction evidence="13 14">
        <text>tRNA(Thr) + L-threonine + ATP = L-threonyl-tRNA(Thr) + AMP + diphosphate + H(+)</text>
        <dbReference type="Rhea" id="RHEA:24624"/>
        <dbReference type="Rhea" id="RHEA-COMP:9670"/>
        <dbReference type="Rhea" id="RHEA-COMP:9704"/>
        <dbReference type="ChEBI" id="CHEBI:15378"/>
        <dbReference type="ChEBI" id="CHEBI:30616"/>
        <dbReference type="ChEBI" id="CHEBI:33019"/>
        <dbReference type="ChEBI" id="CHEBI:57926"/>
        <dbReference type="ChEBI" id="CHEBI:78442"/>
        <dbReference type="ChEBI" id="CHEBI:78534"/>
        <dbReference type="ChEBI" id="CHEBI:456215"/>
        <dbReference type="EC" id="6.1.1.3"/>
    </reaction>
</comment>
<evidence type="ECO:0000256" key="2">
    <source>
        <dbReference type="ARBA" id="ARBA00008226"/>
    </source>
</evidence>
<keyword evidence="8 14" id="KW-0862">Zinc</keyword>
<organism evidence="16 17">
    <name type="scientific">Candidatus Kaiserbacteria bacterium RIFCSPLOWO2_01_FULL_54_20</name>
    <dbReference type="NCBI Taxonomy" id="1798513"/>
    <lineage>
        <taxon>Bacteria</taxon>
        <taxon>Candidatus Kaiseribacteriota</taxon>
    </lineage>
</organism>
<evidence type="ECO:0000259" key="15">
    <source>
        <dbReference type="PROSITE" id="PS50862"/>
    </source>
</evidence>
<dbReference type="GO" id="GO:0005737">
    <property type="term" value="C:cytoplasm"/>
    <property type="evidence" value="ECO:0007669"/>
    <property type="project" value="UniProtKB-SubCell"/>
</dbReference>
<dbReference type="InterPro" id="IPR002320">
    <property type="entry name" value="Thr-tRNA-ligase_IIa"/>
</dbReference>
<dbReference type="HAMAP" id="MF_00184">
    <property type="entry name" value="Thr_tRNA_synth"/>
    <property type="match status" value="1"/>
</dbReference>
<dbReference type="EC" id="6.1.1.3" evidence="14"/>
<keyword evidence="3 14" id="KW-0963">Cytoplasm</keyword>
<dbReference type="InterPro" id="IPR018163">
    <property type="entry name" value="Thr/Ala-tRNA-synth_IIc_edit"/>
</dbReference>
<keyword evidence="11 14" id="KW-0648">Protein biosynthesis</keyword>
<keyword evidence="12 14" id="KW-0030">Aminoacyl-tRNA synthetase</keyword>
<keyword evidence="10 14" id="KW-0694">RNA-binding</keyword>
<evidence type="ECO:0000256" key="13">
    <source>
        <dbReference type="ARBA" id="ARBA00049515"/>
    </source>
</evidence>
<dbReference type="PANTHER" id="PTHR11451">
    <property type="entry name" value="THREONINE-TRNA LIGASE"/>
    <property type="match status" value="1"/>
</dbReference>
<protein>
    <recommendedName>
        <fullName evidence="14">Threonine--tRNA ligase</fullName>
        <ecNumber evidence="14">6.1.1.3</ecNumber>
    </recommendedName>
    <alternativeName>
        <fullName evidence="14">Threonyl-tRNA synthetase</fullName>
        <shortName evidence="14">ThrRS</shortName>
    </alternativeName>
</protein>
<evidence type="ECO:0000256" key="6">
    <source>
        <dbReference type="ARBA" id="ARBA00022723"/>
    </source>
</evidence>
<gene>
    <name evidence="14" type="primary">thrS</name>
    <name evidence="16" type="ORF">A3A40_03275</name>
</gene>
<proteinExistence type="inferred from homology"/>
<comment type="caution">
    <text evidence="14">Lacks conserved residue(s) required for the propagation of feature annotation.</text>
</comment>
<evidence type="ECO:0000256" key="14">
    <source>
        <dbReference type="HAMAP-Rule" id="MF_00184"/>
    </source>
</evidence>
<keyword evidence="9 14" id="KW-0067">ATP-binding</keyword>
<comment type="caution">
    <text evidence="16">The sequence shown here is derived from an EMBL/GenBank/DDBJ whole genome shotgun (WGS) entry which is preliminary data.</text>
</comment>
<evidence type="ECO:0000256" key="4">
    <source>
        <dbReference type="ARBA" id="ARBA00022555"/>
    </source>
</evidence>
<dbReference type="InterPro" id="IPR002314">
    <property type="entry name" value="aa-tRNA-synt_IIb"/>
</dbReference>
<dbReference type="EMBL" id="MFMA01000004">
    <property type="protein sequence ID" value="OGG74157.1"/>
    <property type="molecule type" value="Genomic_DNA"/>
</dbReference>
<name>A0A1F6EKI8_9BACT</name>
<dbReference type="GO" id="GO:0005524">
    <property type="term" value="F:ATP binding"/>
    <property type="evidence" value="ECO:0007669"/>
    <property type="project" value="UniProtKB-UniRule"/>
</dbReference>
<dbReference type="CDD" id="cd00771">
    <property type="entry name" value="ThrRS_core"/>
    <property type="match status" value="1"/>
</dbReference>
<dbReference type="SMART" id="SM00863">
    <property type="entry name" value="tRNA_SAD"/>
    <property type="match status" value="1"/>
</dbReference>
<evidence type="ECO:0000256" key="11">
    <source>
        <dbReference type="ARBA" id="ARBA00022917"/>
    </source>
</evidence>
<evidence type="ECO:0000256" key="1">
    <source>
        <dbReference type="ARBA" id="ARBA00004496"/>
    </source>
</evidence>
<dbReference type="PROSITE" id="PS50862">
    <property type="entry name" value="AA_TRNA_LIGASE_II"/>
    <property type="match status" value="1"/>
</dbReference>
<comment type="subunit">
    <text evidence="14">Homodimer.</text>
</comment>
<evidence type="ECO:0000313" key="17">
    <source>
        <dbReference type="Proteomes" id="UP000178427"/>
    </source>
</evidence>
<keyword evidence="4 14" id="KW-0820">tRNA-binding</keyword>
<dbReference type="InterPro" id="IPR033728">
    <property type="entry name" value="ThrRS_core"/>
</dbReference>
<dbReference type="InterPro" id="IPR012947">
    <property type="entry name" value="tRNA_SAD"/>
</dbReference>
<dbReference type="Gene3D" id="3.40.50.800">
    <property type="entry name" value="Anticodon-binding domain"/>
    <property type="match status" value="1"/>
</dbReference>
<dbReference type="PRINTS" id="PR01047">
    <property type="entry name" value="TRNASYNTHTHR"/>
</dbReference>
<evidence type="ECO:0000256" key="5">
    <source>
        <dbReference type="ARBA" id="ARBA00022598"/>
    </source>
</evidence>
<dbReference type="Gene3D" id="3.30.930.10">
    <property type="entry name" value="Bira Bifunctional Protein, Domain 2"/>
    <property type="match status" value="1"/>
</dbReference>
<reference evidence="16 17" key="1">
    <citation type="journal article" date="2016" name="Nat. Commun.">
        <title>Thousands of microbial genomes shed light on interconnected biogeochemical processes in an aquifer system.</title>
        <authorList>
            <person name="Anantharaman K."/>
            <person name="Brown C.T."/>
            <person name="Hug L.A."/>
            <person name="Sharon I."/>
            <person name="Castelle C.J."/>
            <person name="Probst A.J."/>
            <person name="Thomas B.C."/>
            <person name="Singh A."/>
            <person name="Wilkins M.J."/>
            <person name="Karaoz U."/>
            <person name="Brodie E.L."/>
            <person name="Williams K.H."/>
            <person name="Hubbard S.S."/>
            <person name="Banfield J.F."/>
        </authorList>
    </citation>
    <scope>NUCLEOTIDE SEQUENCE [LARGE SCALE GENOMIC DNA]</scope>
</reference>
<evidence type="ECO:0000256" key="9">
    <source>
        <dbReference type="ARBA" id="ARBA00022840"/>
    </source>
</evidence>
<dbReference type="InterPro" id="IPR004154">
    <property type="entry name" value="Anticodon-bd"/>
</dbReference>
<dbReference type="STRING" id="1798513.A3A40_03275"/>
<dbReference type="AlphaFoldDB" id="A0A1F6EKI8"/>
<dbReference type="InterPro" id="IPR036621">
    <property type="entry name" value="Anticodon-bd_dom_sf"/>
</dbReference>
<evidence type="ECO:0000256" key="8">
    <source>
        <dbReference type="ARBA" id="ARBA00022833"/>
    </source>
</evidence>
<dbReference type="CDD" id="cd00860">
    <property type="entry name" value="ThrRS_anticodon"/>
    <property type="match status" value="1"/>
</dbReference>
<dbReference type="Pfam" id="PF03129">
    <property type="entry name" value="HGTP_anticodon"/>
    <property type="match status" value="1"/>
</dbReference>
<comment type="similarity">
    <text evidence="2 14">Belongs to the class-II aminoacyl-tRNA synthetase family.</text>
</comment>
<dbReference type="SUPFAM" id="SSF52954">
    <property type="entry name" value="Class II aaRS ABD-related"/>
    <property type="match status" value="1"/>
</dbReference>
<dbReference type="GO" id="GO:0006435">
    <property type="term" value="P:threonyl-tRNA aminoacylation"/>
    <property type="evidence" value="ECO:0007669"/>
    <property type="project" value="UniProtKB-UniRule"/>
</dbReference>
<keyword evidence="6 14" id="KW-0479">Metal-binding</keyword>
<dbReference type="Pfam" id="PF00587">
    <property type="entry name" value="tRNA-synt_2b"/>
    <property type="match status" value="1"/>
</dbReference>
<dbReference type="InterPro" id="IPR045864">
    <property type="entry name" value="aa-tRNA-synth_II/BPL/LPL"/>
</dbReference>
<evidence type="ECO:0000256" key="3">
    <source>
        <dbReference type="ARBA" id="ARBA00022490"/>
    </source>
</evidence>
<accession>A0A1F6EKI8</accession>
<dbReference type="GO" id="GO:0000049">
    <property type="term" value="F:tRNA binding"/>
    <property type="evidence" value="ECO:0007669"/>
    <property type="project" value="UniProtKB-KW"/>
</dbReference>
<dbReference type="PANTHER" id="PTHR11451:SF44">
    <property type="entry name" value="THREONINE--TRNA LIGASE, CHLOROPLASTIC_MITOCHONDRIAL 2"/>
    <property type="match status" value="1"/>
</dbReference>
<evidence type="ECO:0000256" key="10">
    <source>
        <dbReference type="ARBA" id="ARBA00022884"/>
    </source>
</evidence>
<dbReference type="GO" id="GO:0004829">
    <property type="term" value="F:threonine-tRNA ligase activity"/>
    <property type="evidence" value="ECO:0007669"/>
    <property type="project" value="UniProtKB-UniRule"/>
</dbReference>
<evidence type="ECO:0000313" key="16">
    <source>
        <dbReference type="EMBL" id="OGG74157.1"/>
    </source>
</evidence>
<evidence type="ECO:0000256" key="7">
    <source>
        <dbReference type="ARBA" id="ARBA00022741"/>
    </source>
</evidence>
<dbReference type="InterPro" id="IPR047246">
    <property type="entry name" value="ThrRS_anticodon"/>
</dbReference>
<feature type="binding site" evidence="14">
    <location>
        <position position="272"/>
    </location>
    <ligand>
        <name>Zn(2+)</name>
        <dbReference type="ChEBI" id="CHEBI:29105"/>
        <note>catalytic</note>
    </ligand>
</feature>